<dbReference type="EMBL" id="AUXW01000142">
    <property type="protein sequence ID" value="KKE83748.1"/>
    <property type="molecule type" value="Genomic_DNA"/>
</dbReference>
<dbReference type="RefSeq" id="WP_046356044.1">
    <property type="nucleotide sequence ID" value="NZ_AUXW01000142.1"/>
</dbReference>
<protein>
    <submittedName>
        <fullName evidence="1">Uncharacterized protein</fullName>
    </submittedName>
</protein>
<dbReference type="Proteomes" id="UP000033434">
    <property type="component" value="Unassembled WGS sequence"/>
</dbReference>
<name>A0A0F6AC60_9GAMM</name>
<evidence type="ECO:0000313" key="1">
    <source>
        <dbReference type="EMBL" id="KKE83748.1"/>
    </source>
</evidence>
<reference evidence="1 2" key="1">
    <citation type="journal article" date="2015" name="BMC Genomics">
        <title>Genome mining reveals unlocked bioactive potential of marine Gram-negative bacteria.</title>
        <authorList>
            <person name="Machado H."/>
            <person name="Sonnenschein E.C."/>
            <person name="Melchiorsen J."/>
            <person name="Gram L."/>
        </authorList>
    </citation>
    <scope>NUCLEOTIDE SEQUENCE [LARGE SCALE GENOMIC DNA]</scope>
    <source>
        <strain evidence="1 2">S4054</strain>
    </source>
</reference>
<proteinExistence type="predicted"/>
<sequence length="146" mass="15663">METLTALVSAIVAGASVALKETTSTAIKESYQTLKAYLATKYPAVNLANIEKKPESEAKQESLTEDLVDDRAHQDPQLAQLCIQLKQALKQHATPEQSKAIVAVTDSIVGNVTIGKISADHHAEFSIKDGSAQDIKIAEVSASQKY</sequence>
<dbReference type="PATRIC" id="fig|1129367.4.peg.2405"/>
<accession>A0A0F6AC60</accession>
<gene>
    <name evidence="1" type="ORF">N479_13045</name>
</gene>
<dbReference type="AlphaFoldDB" id="A0A0F6AC60"/>
<comment type="caution">
    <text evidence="1">The sequence shown here is derived from an EMBL/GenBank/DDBJ whole genome shotgun (WGS) entry which is preliminary data.</text>
</comment>
<evidence type="ECO:0000313" key="2">
    <source>
        <dbReference type="Proteomes" id="UP000033434"/>
    </source>
</evidence>
<organism evidence="1 2">
    <name type="scientific">Pseudoalteromonas luteoviolacea S4054</name>
    <dbReference type="NCBI Taxonomy" id="1129367"/>
    <lineage>
        <taxon>Bacteria</taxon>
        <taxon>Pseudomonadati</taxon>
        <taxon>Pseudomonadota</taxon>
        <taxon>Gammaproteobacteria</taxon>
        <taxon>Alteromonadales</taxon>
        <taxon>Pseudoalteromonadaceae</taxon>
        <taxon>Pseudoalteromonas</taxon>
    </lineage>
</organism>